<protein>
    <submittedName>
        <fullName evidence="1">Uncharacterized protein</fullName>
    </submittedName>
</protein>
<sequence length="115" mass="13911">MQEINPAIEKVIMKLYVDILGPYWPEERKYIVHGYSNIFFPFNMIKTPNFKIMKNWNFDREIDYLSTWSAIQRFENEKNKNPLDLIYDDLLSAWGNKNKELKIIWPIKLLAGRKR</sequence>
<dbReference type="Gene3D" id="1.10.10.2560">
    <property type="match status" value="1"/>
</dbReference>
<accession>A0A382BMD6</accession>
<evidence type="ECO:0000313" key="1">
    <source>
        <dbReference type="EMBL" id="SVB14990.1"/>
    </source>
</evidence>
<proteinExistence type="predicted"/>
<dbReference type="PANTHER" id="PTHR45180">
    <property type="entry name" value="OS01G0307686 PROTEIN"/>
    <property type="match status" value="1"/>
</dbReference>
<organism evidence="1">
    <name type="scientific">marine metagenome</name>
    <dbReference type="NCBI Taxonomy" id="408172"/>
    <lineage>
        <taxon>unclassified sequences</taxon>
        <taxon>metagenomes</taxon>
        <taxon>ecological metagenomes</taxon>
    </lineage>
</organism>
<dbReference type="EMBL" id="UINC01030491">
    <property type="protein sequence ID" value="SVB14990.1"/>
    <property type="molecule type" value="Genomic_DNA"/>
</dbReference>
<name>A0A382BMD6_9ZZZZ</name>
<dbReference type="PANTHER" id="PTHR45180:SF1">
    <property type="entry name" value="OS01G0307686 PROTEIN"/>
    <property type="match status" value="1"/>
</dbReference>
<reference evidence="1" key="1">
    <citation type="submission" date="2018-05" db="EMBL/GenBank/DDBJ databases">
        <authorList>
            <person name="Lanie J.A."/>
            <person name="Ng W.-L."/>
            <person name="Kazmierczak K.M."/>
            <person name="Andrzejewski T.M."/>
            <person name="Davidsen T.M."/>
            <person name="Wayne K.J."/>
            <person name="Tettelin H."/>
            <person name="Glass J.I."/>
            <person name="Rusch D."/>
            <person name="Podicherti R."/>
            <person name="Tsui H.-C.T."/>
            <person name="Winkler M.E."/>
        </authorList>
    </citation>
    <scope>NUCLEOTIDE SEQUENCE</scope>
</reference>
<dbReference type="AlphaFoldDB" id="A0A382BMD6"/>
<gene>
    <name evidence="1" type="ORF">METZ01_LOCUS167844</name>
</gene>